<evidence type="ECO:0000313" key="5">
    <source>
        <dbReference type="Proteomes" id="UP001253851"/>
    </source>
</evidence>
<reference evidence="2 5" key="2">
    <citation type="submission" date="2023-03" db="EMBL/GenBank/DDBJ databases">
        <authorList>
            <person name="Shen W."/>
            <person name="Cai J."/>
        </authorList>
    </citation>
    <scope>NUCLEOTIDE SEQUENCE [LARGE SCALE GENOMIC DNA]</scope>
    <source>
        <strain evidence="2 5">B516</strain>
    </source>
</reference>
<proteinExistence type="predicted"/>
<feature type="transmembrane region" description="Helical" evidence="1">
    <location>
        <begin position="85"/>
        <end position="104"/>
    </location>
</feature>
<gene>
    <name evidence="3" type="ORF">DW084_10845</name>
    <name evidence="2" type="ORF">P7I34_01040</name>
</gene>
<dbReference type="Proteomes" id="UP000286288">
    <property type="component" value="Unassembled WGS sequence"/>
</dbReference>
<reference evidence="3 4" key="1">
    <citation type="submission" date="2018-08" db="EMBL/GenBank/DDBJ databases">
        <title>A genome reference for cultivated species of the human gut microbiota.</title>
        <authorList>
            <person name="Zou Y."/>
            <person name="Xue W."/>
            <person name="Luo G."/>
        </authorList>
    </citation>
    <scope>NUCLEOTIDE SEQUENCE [LARGE SCALE GENOMIC DNA]</scope>
    <source>
        <strain evidence="3 4">AF48-16</strain>
    </source>
</reference>
<dbReference type="RefSeq" id="WP_115232086.1">
    <property type="nucleotide sequence ID" value="NZ_BJMG01000001.1"/>
</dbReference>
<organism evidence="3 4">
    <name type="scientific">Enterococcus casseliflavus</name>
    <name type="common">Enterococcus flavescens</name>
    <dbReference type="NCBI Taxonomy" id="37734"/>
    <lineage>
        <taxon>Bacteria</taxon>
        <taxon>Bacillati</taxon>
        <taxon>Bacillota</taxon>
        <taxon>Bacilli</taxon>
        <taxon>Lactobacillales</taxon>
        <taxon>Enterococcaceae</taxon>
        <taxon>Enterococcus</taxon>
    </lineage>
</organism>
<comment type="caution">
    <text evidence="3">The sequence shown here is derived from an EMBL/GenBank/DDBJ whole genome shotgun (WGS) entry which is preliminary data.</text>
</comment>
<protein>
    <submittedName>
        <fullName evidence="3">Uncharacterized protein</fullName>
    </submittedName>
</protein>
<evidence type="ECO:0000256" key="1">
    <source>
        <dbReference type="SAM" id="Phobius"/>
    </source>
</evidence>
<evidence type="ECO:0000313" key="3">
    <source>
        <dbReference type="EMBL" id="RHK06003.1"/>
    </source>
</evidence>
<dbReference type="Proteomes" id="UP001253851">
    <property type="component" value="Unassembled WGS sequence"/>
</dbReference>
<dbReference type="AlphaFoldDB" id="A0A377KSL3"/>
<evidence type="ECO:0000313" key="2">
    <source>
        <dbReference type="EMBL" id="MDT2981227.1"/>
    </source>
</evidence>
<dbReference type="EMBL" id="QRMZ01000013">
    <property type="protein sequence ID" value="RHK06003.1"/>
    <property type="molecule type" value="Genomic_DNA"/>
</dbReference>
<keyword evidence="1" id="KW-0812">Transmembrane</keyword>
<feature type="transmembrane region" description="Helical" evidence="1">
    <location>
        <begin position="157"/>
        <end position="174"/>
    </location>
</feature>
<dbReference type="EMBL" id="JARQDZ010000001">
    <property type="protein sequence ID" value="MDT2981227.1"/>
    <property type="molecule type" value="Genomic_DNA"/>
</dbReference>
<sequence>MRTKVTPQRLNQALLTGINWLPHLLVLQGMWLLYSLPLITSTTASRALIETLTELRNDGLEASSKARFQQAFHQQWATRKGQDRLLSLFFLLLLADSFIFSRLQHPLFQIASYALAFTFGLFCLVLLYQTRLLHTYPQQPSSLFYSFYQFARSPKRVLAHLLATVTLVLTFLLFGPVYLLVLGISTLYLVNVLLCDQALK</sequence>
<evidence type="ECO:0000313" key="4">
    <source>
        <dbReference type="Proteomes" id="UP000286288"/>
    </source>
</evidence>
<keyword evidence="1" id="KW-0472">Membrane</keyword>
<feature type="transmembrane region" description="Helical" evidence="1">
    <location>
        <begin position="110"/>
        <end position="128"/>
    </location>
</feature>
<accession>A0A377KSL3</accession>
<keyword evidence="1" id="KW-1133">Transmembrane helix</keyword>
<name>A0A377KSL3_ENTCA</name>